<comment type="caution">
    <text evidence="1">The sequence shown here is derived from an EMBL/GenBank/DDBJ whole genome shotgun (WGS) entry which is preliminary data.</text>
</comment>
<dbReference type="InterPro" id="IPR029063">
    <property type="entry name" value="SAM-dependent_MTases_sf"/>
</dbReference>
<sequence>MYKTFPKKRYQKTLSILKKYAPQGSTILDVGVKNPFTEVMLKEGYKVLNTSGQDLDFQADTLQAFEADFTVALEILEHLVNPLAVLQHIPTKKVLITVPLRLWFAKAYRNTSDPRDCHYHEFEDWQLDMLIEKAGFRIIYREKWTHPVGKIGFRPLLRYFTNRYYAVVAEKLK</sequence>
<accession>A0ABS3PWK1</accession>
<organism evidence="1 2">
    <name type="scientific">Capnocytophaga bilenii</name>
    <dbReference type="NCBI Taxonomy" id="2819369"/>
    <lineage>
        <taxon>Bacteria</taxon>
        <taxon>Pseudomonadati</taxon>
        <taxon>Bacteroidota</taxon>
        <taxon>Flavobacteriia</taxon>
        <taxon>Flavobacteriales</taxon>
        <taxon>Flavobacteriaceae</taxon>
        <taxon>Capnocytophaga</taxon>
    </lineage>
</organism>
<reference evidence="1 2" key="1">
    <citation type="submission" date="2021-03" db="EMBL/GenBank/DDBJ databases">
        <title>Isolation and description of Capnocytophaga bilenii sp. nov., a novel Capnocytophaga species, isolated from a gingivitis subject.</title>
        <authorList>
            <person name="Antezack A."/>
            <person name="Monnet-Corti V."/>
            <person name="La Scola B."/>
        </authorList>
    </citation>
    <scope>NUCLEOTIDE SEQUENCE [LARGE SCALE GENOMIC DNA]</scope>
    <source>
        <strain evidence="1 2">Marseille-Q4570</strain>
    </source>
</reference>
<dbReference type="Gene3D" id="3.40.50.150">
    <property type="entry name" value="Vaccinia Virus protein VP39"/>
    <property type="match status" value="1"/>
</dbReference>
<dbReference type="RefSeq" id="WP_208058091.1">
    <property type="nucleotide sequence ID" value="NZ_JAGDYP010000002.1"/>
</dbReference>
<gene>
    <name evidence="1" type="ORF">J4N46_02830</name>
</gene>
<dbReference type="GO" id="GO:0032259">
    <property type="term" value="P:methylation"/>
    <property type="evidence" value="ECO:0007669"/>
    <property type="project" value="UniProtKB-KW"/>
</dbReference>
<keyword evidence="2" id="KW-1185">Reference proteome</keyword>
<dbReference type="EMBL" id="JAGDYP010000002">
    <property type="protein sequence ID" value="MBO1883383.1"/>
    <property type="molecule type" value="Genomic_DNA"/>
</dbReference>
<proteinExistence type="predicted"/>
<dbReference type="GO" id="GO:0008168">
    <property type="term" value="F:methyltransferase activity"/>
    <property type="evidence" value="ECO:0007669"/>
    <property type="project" value="UniProtKB-KW"/>
</dbReference>
<keyword evidence="1" id="KW-0808">Transferase</keyword>
<dbReference type="Proteomes" id="UP000681610">
    <property type="component" value="Unassembled WGS sequence"/>
</dbReference>
<dbReference type="SUPFAM" id="SSF53335">
    <property type="entry name" value="S-adenosyl-L-methionine-dependent methyltransferases"/>
    <property type="match status" value="1"/>
</dbReference>
<name>A0ABS3PWK1_9FLAO</name>
<evidence type="ECO:0000313" key="1">
    <source>
        <dbReference type="EMBL" id="MBO1883383.1"/>
    </source>
</evidence>
<keyword evidence="1" id="KW-0489">Methyltransferase</keyword>
<protein>
    <submittedName>
        <fullName evidence="1">Methyltransferase</fullName>
    </submittedName>
</protein>
<evidence type="ECO:0000313" key="2">
    <source>
        <dbReference type="Proteomes" id="UP000681610"/>
    </source>
</evidence>